<reference evidence="8 9" key="1">
    <citation type="submission" date="2020-08" db="EMBL/GenBank/DDBJ databases">
        <title>Genomic Encyclopedia of Type Strains, Phase IV (KMG-IV): sequencing the most valuable type-strain genomes for metagenomic binning, comparative biology and taxonomic classification.</title>
        <authorList>
            <person name="Goeker M."/>
        </authorList>
    </citation>
    <scope>NUCLEOTIDE SEQUENCE [LARGE SCALE GENOMIC DNA]</scope>
    <source>
        <strain evidence="8 9">DSM 12706</strain>
    </source>
</reference>
<gene>
    <name evidence="8" type="ORF">HNR60_000888</name>
</gene>
<dbReference type="Gene3D" id="3.30.160.390">
    <property type="entry name" value="Integrase, DNA-binding domain"/>
    <property type="match status" value="1"/>
</dbReference>
<keyword evidence="4" id="KW-0233">DNA recombination</keyword>
<dbReference type="InterPro" id="IPR011010">
    <property type="entry name" value="DNA_brk_join_enz"/>
</dbReference>
<dbReference type="InterPro" id="IPR025166">
    <property type="entry name" value="Integrase_DNA_bind_dom"/>
</dbReference>
<keyword evidence="3 5" id="KW-0238">DNA-binding</keyword>
<evidence type="ECO:0000256" key="1">
    <source>
        <dbReference type="ARBA" id="ARBA00008857"/>
    </source>
</evidence>
<evidence type="ECO:0000313" key="9">
    <source>
        <dbReference type="Proteomes" id="UP000542353"/>
    </source>
</evidence>
<feature type="domain" description="Tyr recombinase" evidence="6">
    <location>
        <begin position="223"/>
        <end position="401"/>
    </location>
</feature>
<sequence>MPKLTKSHVDRLPVEARDYFAWDGELPGFGVRVWPTGRKVYMAQYRAGGRTRRVKIGTHGAVTAEQARTQAKIVLGDVARGEDPAEDKATRRKSLTVRDLCDNYLKAAEGGLIMGKRQLPKKETTLVSDRGRIERHIKPLLGNKLVRDLVQADVNRFIRDVTLGKTAAVVKTDKKRGKSVVEGGAGTAARTAGLLGGILTYAVSEGIIPFNPARGAKRQADASRTRRLSPDEYQRLGAALRTADELAEPEQGITGIWLLALTGCRISEIVGLKYDEIDLAGSCLRLADSKEGASVRPLGAAAADVIRSVANLRRSPYLLPADRSDDGSYGGMARAIDRVMTRAKLAGVTAHTLRHSFASVAGDLGFTESTIAALIGHSASGSVTGRYIHHLDTVLIAAADKVSRSILGQMTGNAPMDQNHLSTVVV</sequence>
<dbReference type="Gene3D" id="1.10.443.10">
    <property type="entry name" value="Intergrase catalytic core"/>
    <property type="match status" value="1"/>
</dbReference>
<dbReference type="Pfam" id="PF00589">
    <property type="entry name" value="Phage_integrase"/>
    <property type="match status" value="1"/>
</dbReference>
<dbReference type="GO" id="GO:0003677">
    <property type="term" value="F:DNA binding"/>
    <property type="evidence" value="ECO:0007669"/>
    <property type="project" value="UniProtKB-UniRule"/>
</dbReference>
<evidence type="ECO:0000256" key="2">
    <source>
        <dbReference type="ARBA" id="ARBA00022908"/>
    </source>
</evidence>
<dbReference type="RefSeq" id="WP_184254709.1">
    <property type="nucleotide sequence ID" value="NZ_JACHIH010000003.1"/>
</dbReference>
<name>A0A7W8DYR2_9BRAD</name>
<evidence type="ECO:0000259" key="6">
    <source>
        <dbReference type="PROSITE" id="PS51898"/>
    </source>
</evidence>
<keyword evidence="9" id="KW-1185">Reference proteome</keyword>
<dbReference type="GO" id="GO:0015074">
    <property type="term" value="P:DNA integration"/>
    <property type="evidence" value="ECO:0007669"/>
    <property type="project" value="UniProtKB-KW"/>
</dbReference>
<dbReference type="CDD" id="cd00796">
    <property type="entry name" value="INT_Rci_Hp1_C"/>
    <property type="match status" value="1"/>
</dbReference>
<feature type="domain" description="Core-binding (CB)" evidence="7">
    <location>
        <begin position="95"/>
        <end position="203"/>
    </location>
</feature>
<keyword evidence="2" id="KW-0229">DNA integration</keyword>
<dbReference type="Proteomes" id="UP000542353">
    <property type="component" value="Unassembled WGS sequence"/>
</dbReference>
<organism evidence="8 9">
    <name type="scientific">Rhodopseudomonas rhenobacensis</name>
    <dbReference type="NCBI Taxonomy" id="87461"/>
    <lineage>
        <taxon>Bacteria</taxon>
        <taxon>Pseudomonadati</taxon>
        <taxon>Pseudomonadota</taxon>
        <taxon>Alphaproteobacteria</taxon>
        <taxon>Hyphomicrobiales</taxon>
        <taxon>Nitrobacteraceae</taxon>
        <taxon>Rhodopseudomonas</taxon>
    </lineage>
</organism>
<dbReference type="InterPro" id="IPR038488">
    <property type="entry name" value="Integrase_DNA-bd_sf"/>
</dbReference>
<dbReference type="InterPro" id="IPR050808">
    <property type="entry name" value="Phage_Integrase"/>
</dbReference>
<dbReference type="PROSITE" id="PS51900">
    <property type="entry name" value="CB"/>
    <property type="match status" value="1"/>
</dbReference>
<evidence type="ECO:0000313" key="8">
    <source>
        <dbReference type="EMBL" id="MBB5046146.1"/>
    </source>
</evidence>
<dbReference type="InterPro" id="IPR002104">
    <property type="entry name" value="Integrase_catalytic"/>
</dbReference>
<evidence type="ECO:0000256" key="4">
    <source>
        <dbReference type="ARBA" id="ARBA00023172"/>
    </source>
</evidence>
<protein>
    <submittedName>
        <fullName evidence="8">Integrase</fullName>
    </submittedName>
</protein>
<evidence type="ECO:0000256" key="3">
    <source>
        <dbReference type="ARBA" id="ARBA00023125"/>
    </source>
</evidence>
<comment type="caution">
    <text evidence="8">The sequence shown here is derived from an EMBL/GenBank/DDBJ whole genome shotgun (WGS) entry which is preliminary data.</text>
</comment>
<dbReference type="InterPro" id="IPR013762">
    <property type="entry name" value="Integrase-like_cat_sf"/>
</dbReference>
<evidence type="ECO:0000256" key="5">
    <source>
        <dbReference type="PROSITE-ProRule" id="PRU01248"/>
    </source>
</evidence>
<dbReference type="AlphaFoldDB" id="A0A7W8DYR2"/>
<dbReference type="Gene3D" id="1.10.150.130">
    <property type="match status" value="1"/>
</dbReference>
<dbReference type="Pfam" id="PF13356">
    <property type="entry name" value="Arm-DNA-bind_3"/>
    <property type="match status" value="1"/>
</dbReference>
<dbReference type="PANTHER" id="PTHR30629">
    <property type="entry name" value="PROPHAGE INTEGRASE"/>
    <property type="match status" value="1"/>
</dbReference>
<comment type="similarity">
    <text evidence="1">Belongs to the 'phage' integrase family.</text>
</comment>
<dbReference type="InterPro" id="IPR044068">
    <property type="entry name" value="CB"/>
</dbReference>
<proteinExistence type="inferred from homology"/>
<dbReference type="PANTHER" id="PTHR30629:SF2">
    <property type="entry name" value="PROPHAGE INTEGRASE INTS-RELATED"/>
    <property type="match status" value="1"/>
</dbReference>
<dbReference type="EMBL" id="JACHIH010000003">
    <property type="protein sequence ID" value="MBB5046146.1"/>
    <property type="molecule type" value="Genomic_DNA"/>
</dbReference>
<dbReference type="SUPFAM" id="SSF56349">
    <property type="entry name" value="DNA breaking-rejoining enzymes"/>
    <property type="match status" value="1"/>
</dbReference>
<evidence type="ECO:0000259" key="7">
    <source>
        <dbReference type="PROSITE" id="PS51900"/>
    </source>
</evidence>
<dbReference type="GO" id="GO:0006310">
    <property type="term" value="P:DNA recombination"/>
    <property type="evidence" value="ECO:0007669"/>
    <property type="project" value="UniProtKB-KW"/>
</dbReference>
<dbReference type="PROSITE" id="PS51898">
    <property type="entry name" value="TYR_RECOMBINASE"/>
    <property type="match status" value="1"/>
</dbReference>
<accession>A0A7W8DYR2</accession>
<dbReference type="InterPro" id="IPR010998">
    <property type="entry name" value="Integrase_recombinase_N"/>
</dbReference>